<dbReference type="PANTHER" id="PTHR10849:SF24">
    <property type="entry name" value="NADH-QUINONE OXIDOREDUCTASE SUBUNIT I 2"/>
    <property type="match status" value="1"/>
</dbReference>
<protein>
    <submittedName>
        <fullName evidence="13">Formate hydrogenlyase subunit 6/NADH:ubiquinone oxidoreductase subunit I</fullName>
    </submittedName>
</protein>
<keyword evidence="11" id="KW-0472">Membrane</keyword>
<evidence type="ECO:0000259" key="12">
    <source>
        <dbReference type="PROSITE" id="PS51379"/>
    </source>
</evidence>
<feature type="domain" description="4Fe-4S ferredoxin-type" evidence="12">
    <location>
        <begin position="33"/>
        <end position="62"/>
    </location>
</feature>
<evidence type="ECO:0000256" key="4">
    <source>
        <dbReference type="ARBA" id="ARBA00022723"/>
    </source>
</evidence>
<keyword evidence="2" id="KW-0004">4Fe-4S</keyword>
<dbReference type="RefSeq" id="WP_184262721.1">
    <property type="nucleotide sequence ID" value="NZ_JACHIH010000053.1"/>
</dbReference>
<evidence type="ECO:0000313" key="13">
    <source>
        <dbReference type="EMBL" id="MBB5049944.1"/>
    </source>
</evidence>
<dbReference type="GO" id="GO:0016651">
    <property type="term" value="F:oxidoreductase activity, acting on NAD(P)H"/>
    <property type="evidence" value="ECO:0007669"/>
    <property type="project" value="InterPro"/>
</dbReference>
<dbReference type="GO" id="GO:0051539">
    <property type="term" value="F:4 iron, 4 sulfur cluster binding"/>
    <property type="evidence" value="ECO:0007669"/>
    <property type="project" value="UniProtKB-KW"/>
</dbReference>
<dbReference type="GO" id="GO:0016829">
    <property type="term" value="F:lyase activity"/>
    <property type="evidence" value="ECO:0007669"/>
    <property type="project" value="UniProtKB-KW"/>
</dbReference>
<dbReference type="PROSITE" id="PS51379">
    <property type="entry name" value="4FE4S_FER_2"/>
    <property type="match status" value="2"/>
</dbReference>
<evidence type="ECO:0000256" key="10">
    <source>
        <dbReference type="ARBA" id="ARBA00023075"/>
    </source>
</evidence>
<evidence type="ECO:0000256" key="6">
    <source>
        <dbReference type="ARBA" id="ARBA00022967"/>
    </source>
</evidence>
<keyword evidence="8" id="KW-0411">Iron-sulfur</keyword>
<accession>A0A7W7Z8G8</accession>
<name>A0A7W7Z8G8_9BRAD</name>
<dbReference type="Gene3D" id="3.30.70.3270">
    <property type="match status" value="1"/>
</dbReference>
<dbReference type="PANTHER" id="PTHR10849">
    <property type="entry name" value="NADH DEHYDROGENASE UBIQUINONE IRON-SULFUR PROTEIN 8, MITOCHONDRIAL"/>
    <property type="match status" value="1"/>
</dbReference>
<keyword evidence="5" id="KW-0677">Repeat</keyword>
<keyword evidence="7" id="KW-0408">Iron</keyword>
<keyword evidence="1" id="KW-1003">Cell membrane</keyword>
<dbReference type="PROSITE" id="PS00198">
    <property type="entry name" value="4FE4S_FER_1"/>
    <property type="match status" value="1"/>
</dbReference>
<dbReference type="GO" id="GO:0046872">
    <property type="term" value="F:metal ion binding"/>
    <property type="evidence" value="ECO:0007669"/>
    <property type="project" value="UniProtKB-KW"/>
</dbReference>
<dbReference type="GO" id="GO:0016020">
    <property type="term" value="C:membrane"/>
    <property type="evidence" value="ECO:0007669"/>
    <property type="project" value="InterPro"/>
</dbReference>
<dbReference type="AlphaFoldDB" id="A0A7W7Z8G8"/>
<keyword evidence="3" id="KW-0874">Quinone</keyword>
<comment type="caution">
    <text evidence="13">The sequence shown here is derived from an EMBL/GenBank/DDBJ whole genome shotgun (WGS) entry which is preliminary data.</text>
</comment>
<evidence type="ECO:0000256" key="3">
    <source>
        <dbReference type="ARBA" id="ARBA00022719"/>
    </source>
</evidence>
<keyword evidence="10 13" id="KW-0830">Ubiquinone</keyword>
<evidence type="ECO:0000256" key="11">
    <source>
        <dbReference type="ARBA" id="ARBA00023136"/>
    </source>
</evidence>
<dbReference type="Pfam" id="PF12838">
    <property type="entry name" value="Fer4_7"/>
    <property type="match status" value="1"/>
</dbReference>
<reference evidence="13 14" key="1">
    <citation type="submission" date="2020-08" db="EMBL/GenBank/DDBJ databases">
        <title>Genomic Encyclopedia of Type Strains, Phase IV (KMG-IV): sequencing the most valuable type-strain genomes for metagenomic binning, comparative biology and taxonomic classification.</title>
        <authorList>
            <person name="Goeker M."/>
        </authorList>
    </citation>
    <scope>NUCLEOTIDE SEQUENCE [LARGE SCALE GENOMIC DNA]</scope>
    <source>
        <strain evidence="13 14">DSM 12706</strain>
    </source>
</reference>
<feature type="domain" description="4Fe-4S ferredoxin-type" evidence="12">
    <location>
        <begin position="66"/>
        <end position="95"/>
    </location>
</feature>
<dbReference type="InterPro" id="IPR017900">
    <property type="entry name" value="4Fe4S_Fe_S_CS"/>
</dbReference>
<evidence type="ECO:0000256" key="5">
    <source>
        <dbReference type="ARBA" id="ARBA00022737"/>
    </source>
</evidence>
<evidence type="ECO:0000256" key="8">
    <source>
        <dbReference type="ARBA" id="ARBA00023014"/>
    </source>
</evidence>
<dbReference type="InterPro" id="IPR010226">
    <property type="entry name" value="NADH_quinone_OxRdtase_chainI"/>
</dbReference>
<gene>
    <name evidence="13" type="ORF">HNR60_004729</name>
</gene>
<dbReference type="Proteomes" id="UP000542353">
    <property type="component" value="Unassembled WGS sequence"/>
</dbReference>
<dbReference type="SUPFAM" id="SSF54862">
    <property type="entry name" value="4Fe-4S ferredoxins"/>
    <property type="match status" value="1"/>
</dbReference>
<dbReference type="GO" id="GO:0048038">
    <property type="term" value="F:quinone binding"/>
    <property type="evidence" value="ECO:0007669"/>
    <property type="project" value="UniProtKB-KW"/>
</dbReference>
<evidence type="ECO:0000313" key="14">
    <source>
        <dbReference type="Proteomes" id="UP000542353"/>
    </source>
</evidence>
<dbReference type="EMBL" id="JACHIH010000053">
    <property type="protein sequence ID" value="MBB5049944.1"/>
    <property type="molecule type" value="Genomic_DNA"/>
</dbReference>
<dbReference type="InterPro" id="IPR017896">
    <property type="entry name" value="4Fe4S_Fe-S-bd"/>
</dbReference>
<keyword evidence="9" id="KW-0520">NAD</keyword>
<sequence>MTFLKILWDNLRKGPSTEAFPFGEATTPAGYRGKVTFDAATCVGCNMCEHVCAAGAIRFAEADDGLHFVIWHNTCVSCGLCAYYCPTKAIKLSNDWHLSHLQQDKYTQLDHGVVAYKRCTSCGDKLLPTGSVLTQLAYKGPNPRAERLMDLCPECRRKASTRGEAI</sequence>
<keyword evidence="13" id="KW-0456">Lyase</keyword>
<keyword evidence="4" id="KW-0479">Metal-binding</keyword>
<evidence type="ECO:0000256" key="1">
    <source>
        <dbReference type="ARBA" id="ARBA00022475"/>
    </source>
</evidence>
<keyword evidence="6" id="KW-1278">Translocase</keyword>
<keyword evidence="14" id="KW-1185">Reference proteome</keyword>
<organism evidence="13 14">
    <name type="scientific">Rhodopseudomonas rhenobacensis</name>
    <dbReference type="NCBI Taxonomy" id="87461"/>
    <lineage>
        <taxon>Bacteria</taxon>
        <taxon>Pseudomonadati</taxon>
        <taxon>Pseudomonadota</taxon>
        <taxon>Alphaproteobacteria</taxon>
        <taxon>Hyphomicrobiales</taxon>
        <taxon>Nitrobacteraceae</taxon>
        <taxon>Rhodopseudomonas</taxon>
    </lineage>
</organism>
<evidence type="ECO:0000256" key="9">
    <source>
        <dbReference type="ARBA" id="ARBA00023027"/>
    </source>
</evidence>
<evidence type="ECO:0000256" key="2">
    <source>
        <dbReference type="ARBA" id="ARBA00022485"/>
    </source>
</evidence>
<evidence type="ECO:0000256" key="7">
    <source>
        <dbReference type="ARBA" id="ARBA00023004"/>
    </source>
</evidence>
<proteinExistence type="predicted"/>